<feature type="region of interest" description="Disordered" evidence="1">
    <location>
        <begin position="591"/>
        <end position="622"/>
    </location>
</feature>
<proteinExistence type="predicted"/>
<evidence type="ECO:0008006" key="4">
    <source>
        <dbReference type="Google" id="ProtNLM"/>
    </source>
</evidence>
<dbReference type="PANTHER" id="PTHR36847">
    <property type="entry name" value="AMIDOLIGASE ENZYME"/>
    <property type="match status" value="1"/>
</dbReference>
<dbReference type="PANTHER" id="PTHR36847:SF1">
    <property type="entry name" value="AMIDOLIGASE ENZYME"/>
    <property type="match status" value="1"/>
</dbReference>
<organism evidence="2 3">
    <name type="scientific">Recurvomyces mirabilis</name>
    <dbReference type="NCBI Taxonomy" id="574656"/>
    <lineage>
        <taxon>Eukaryota</taxon>
        <taxon>Fungi</taxon>
        <taxon>Dikarya</taxon>
        <taxon>Ascomycota</taxon>
        <taxon>Pezizomycotina</taxon>
        <taxon>Dothideomycetes</taxon>
        <taxon>Dothideomycetidae</taxon>
        <taxon>Mycosphaerellales</taxon>
        <taxon>Teratosphaeriaceae</taxon>
        <taxon>Recurvomyces</taxon>
    </lineage>
</organism>
<dbReference type="EMBL" id="JAUTXT010000007">
    <property type="protein sequence ID" value="KAK3677179.1"/>
    <property type="molecule type" value="Genomic_DNA"/>
</dbReference>
<keyword evidence="3" id="KW-1185">Reference proteome</keyword>
<reference evidence="2" key="1">
    <citation type="submission" date="2023-07" db="EMBL/GenBank/DDBJ databases">
        <title>Black Yeasts Isolated from many extreme environments.</title>
        <authorList>
            <person name="Coleine C."/>
            <person name="Stajich J.E."/>
            <person name="Selbmann L."/>
        </authorList>
    </citation>
    <scope>NUCLEOTIDE SEQUENCE</scope>
    <source>
        <strain evidence="2">CCFEE 5485</strain>
    </source>
</reference>
<comment type="caution">
    <text evidence="2">The sequence shown here is derived from an EMBL/GenBank/DDBJ whole genome shotgun (WGS) entry which is preliminary data.</text>
</comment>
<accession>A0AAE0WSC8</accession>
<protein>
    <recommendedName>
        <fullName evidence="4">Amidoligase enzyme-domain-containing protein</fullName>
    </recommendedName>
</protein>
<dbReference type="AlphaFoldDB" id="A0AAE0WSC8"/>
<evidence type="ECO:0000256" key="1">
    <source>
        <dbReference type="SAM" id="MobiDB-lite"/>
    </source>
</evidence>
<evidence type="ECO:0000313" key="2">
    <source>
        <dbReference type="EMBL" id="KAK3677179.1"/>
    </source>
</evidence>
<dbReference type="Pfam" id="PF12224">
    <property type="entry name" value="Amidoligase_2"/>
    <property type="match status" value="1"/>
</dbReference>
<name>A0AAE0WSC8_9PEZI</name>
<dbReference type="InterPro" id="IPR022025">
    <property type="entry name" value="Amidoligase_2"/>
</dbReference>
<gene>
    <name evidence="2" type="ORF">LTR78_002717</name>
</gene>
<evidence type="ECO:0000313" key="3">
    <source>
        <dbReference type="Proteomes" id="UP001274830"/>
    </source>
</evidence>
<feature type="region of interest" description="Disordered" evidence="1">
    <location>
        <begin position="304"/>
        <end position="323"/>
    </location>
</feature>
<sequence>MDHSSSRSARTDSIATSSSNVFISPSSGLSRMQCLRTDVEHMQIRHNPLDLTFGIEFECLLAISKASSGEHAISQATSNIYAGSEAPLGGYAVSEASSEEYSMSKATTGTYVLPHLFGREKITRVLMEPIEAICSTCGEHHLFGLDILPWTSDRRDIEHTHSKWNIGGDATIDLTAEQQKSLGPEYLDQFYFSGVEFKTRILSANIQKETTPSTTDRGHVHSITGAEEVRAVLQHLTRRFNDIEFKDELSRHSRIFTTSRCGLHVHIGNTRNRFPLQTLKNIMSLYAACEAGIDSIQTVDRIGLSTMPNKPQSHPHENPRDNSALGQYDNAYNMPLSSLHAEQVYRRRCTYCKNQIKGRFRSHQRPYRETHWEDPIIAQAANQYTSAANVALIQRAPSLGQLFQLQVNVENLMEYQDDRTNTIEFRQHAATLDHEVVLAWLDLLLKLVQFSNIVSDAEFATLYKAKFQDINWDVHPLLAVLHCEEKTIKHYAHQQAQVPEGRTYAIEKAEEEMKRVHAFGEDDLSKLLMTRMVADDTYNNDEKAKTERIQLKITRGGYGQLSDELIEKIFGSCTEPFVERLRVGYVSDEPPGMKSADLDPNGCQHHSPTSSFWTSSDESDRY</sequence>
<feature type="compositionally biased region" description="Polar residues" evidence="1">
    <location>
        <begin position="604"/>
        <end position="616"/>
    </location>
</feature>
<dbReference type="Proteomes" id="UP001274830">
    <property type="component" value="Unassembled WGS sequence"/>
</dbReference>